<sequence>MTNKDDFLYVYRPYHGEVKPENLAFNANLQEFAQRVGYICGLETNGKIGSDEAYQQIKEVWQELKSSKEQLGIGKDKGDSPEEQKP</sequence>
<keyword evidence="3" id="KW-1185">Reference proteome</keyword>
<gene>
    <name evidence="2" type="ORF">PCC6912_29230</name>
</gene>
<dbReference type="EMBL" id="RSCJ01000010">
    <property type="protein sequence ID" value="RUR80901.1"/>
    <property type="molecule type" value="Genomic_DNA"/>
</dbReference>
<evidence type="ECO:0008006" key="4">
    <source>
        <dbReference type="Google" id="ProtNLM"/>
    </source>
</evidence>
<dbReference type="InterPro" id="IPR055643">
    <property type="entry name" value="DUF7219"/>
</dbReference>
<dbReference type="STRING" id="211165.GCA_000317285_05700"/>
<feature type="region of interest" description="Disordered" evidence="1">
    <location>
        <begin position="67"/>
        <end position="86"/>
    </location>
</feature>
<proteinExistence type="predicted"/>
<organism evidence="2 3">
    <name type="scientific">Chlorogloeopsis fritschii PCC 6912</name>
    <dbReference type="NCBI Taxonomy" id="211165"/>
    <lineage>
        <taxon>Bacteria</taxon>
        <taxon>Bacillati</taxon>
        <taxon>Cyanobacteriota</taxon>
        <taxon>Cyanophyceae</taxon>
        <taxon>Nostocales</taxon>
        <taxon>Chlorogloeopsidaceae</taxon>
        <taxon>Chlorogloeopsis</taxon>
    </lineage>
</organism>
<dbReference type="Pfam" id="PF23856">
    <property type="entry name" value="DUF7219"/>
    <property type="match status" value="1"/>
</dbReference>
<dbReference type="RefSeq" id="WP_016877697.1">
    <property type="nucleotide sequence ID" value="NZ_AJLN01000131.1"/>
</dbReference>
<dbReference type="Proteomes" id="UP000268857">
    <property type="component" value="Unassembled WGS sequence"/>
</dbReference>
<name>A0A3S0ZVK4_CHLFR</name>
<reference evidence="2 3" key="1">
    <citation type="journal article" date="2019" name="Genome Biol. Evol.">
        <title>Day and night: Metabolic profiles and evolutionary relationships of six axenic non-marine cyanobacteria.</title>
        <authorList>
            <person name="Will S.E."/>
            <person name="Henke P."/>
            <person name="Boedeker C."/>
            <person name="Huang S."/>
            <person name="Brinkmann H."/>
            <person name="Rohde M."/>
            <person name="Jarek M."/>
            <person name="Friedl T."/>
            <person name="Seufert S."/>
            <person name="Schumacher M."/>
            <person name="Overmann J."/>
            <person name="Neumann-Schaal M."/>
            <person name="Petersen J."/>
        </authorList>
    </citation>
    <scope>NUCLEOTIDE SEQUENCE [LARGE SCALE GENOMIC DNA]</scope>
    <source>
        <strain evidence="2 3">PCC 6912</strain>
    </source>
</reference>
<dbReference type="OrthoDB" id="426986at2"/>
<accession>A0A3S0ZVK4</accession>
<evidence type="ECO:0000256" key="1">
    <source>
        <dbReference type="SAM" id="MobiDB-lite"/>
    </source>
</evidence>
<protein>
    <recommendedName>
        <fullName evidence="4">Isopropylmalate/homocitrate/citramalate synthase</fullName>
    </recommendedName>
</protein>
<evidence type="ECO:0000313" key="3">
    <source>
        <dbReference type="Proteomes" id="UP000268857"/>
    </source>
</evidence>
<dbReference type="AlphaFoldDB" id="A0A3S0ZVK4"/>
<evidence type="ECO:0000313" key="2">
    <source>
        <dbReference type="EMBL" id="RUR80901.1"/>
    </source>
</evidence>
<comment type="caution">
    <text evidence="2">The sequence shown here is derived from an EMBL/GenBank/DDBJ whole genome shotgun (WGS) entry which is preliminary data.</text>
</comment>